<dbReference type="GO" id="GO:0005524">
    <property type="term" value="F:ATP binding"/>
    <property type="evidence" value="ECO:0007669"/>
    <property type="project" value="InterPro"/>
</dbReference>
<geneLocation type="plasmid" evidence="9">
    <name>Tros</name>
</geneLocation>
<dbReference type="Gene3D" id="3.30.230.10">
    <property type="match status" value="1"/>
</dbReference>
<dbReference type="InterPro" id="IPR014721">
    <property type="entry name" value="Ribsml_uS5_D2-typ_fold_subgr"/>
</dbReference>
<evidence type="ECO:0000259" key="7">
    <source>
        <dbReference type="SMART" id="SM01340"/>
    </source>
</evidence>
<dbReference type="EMBL" id="CP001276">
    <property type="protein sequence ID" value="ACM06850.1"/>
    <property type="molecule type" value="Genomic_DNA"/>
</dbReference>
<dbReference type="InterPro" id="IPR042120">
    <property type="entry name" value="MutL_C_dimsub"/>
</dbReference>
<proteinExistence type="inferred from homology"/>
<evidence type="ECO:0000256" key="2">
    <source>
        <dbReference type="ARBA" id="ARBA00021975"/>
    </source>
</evidence>
<dbReference type="InterPro" id="IPR020568">
    <property type="entry name" value="Ribosomal_Su5_D2-typ_SF"/>
</dbReference>
<dbReference type="Gene3D" id="3.30.1540.20">
    <property type="entry name" value="MutL, C-terminal domain, dimerisation subdomain"/>
    <property type="match status" value="1"/>
</dbReference>
<keyword evidence="9" id="KW-1185">Reference proteome</keyword>
<dbReference type="InterPro" id="IPR036890">
    <property type="entry name" value="HATPase_C_sf"/>
</dbReference>
<evidence type="ECO:0000256" key="4">
    <source>
        <dbReference type="ARBA" id="ARBA00023204"/>
    </source>
</evidence>
<dbReference type="Gene3D" id="3.30.565.10">
    <property type="entry name" value="Histidine kinase-like ATPase, C-terminal domain"/>
    <property type="match status" value="1"/>
</dbReference>
<dbReference type="Pfam" id="PF01119">
    <property type="entry name" value="DNA_mis_repair"/>
    <property type="match status" value="1"/>
</dbReference>
<dbReference type="HOGENOM" id="CLU_004131_4_2_0"/>
<dbReference type="GO" id="GO:0032300">
    <property type="term" value="C:mismatch repair complex"/>
    <property type="evidence" value="ECO:0007669"/>
    <property type="project" value="InterPro"/>
</dbReference>
<dbReference type="CDD" id="cd16926">
    <property type="entry name" value="HATPase_MutL-MLH-PMS-like"/>
    <property type="match status" value="1"/>
</dbReference>
<feature type="domain" description="MutL C-terminal dimerisation" evidence="6">
    <location>
        <begin position="382"/>
        <end position="534"/>
    </location>
</feature>
<evidence type="ECO:0000256" key="1">
    <source>
        <dbReference type="ARBA" id="ARBA00006082"/>
    </source>
</evidence>
<evidence type="ECO:0000256" key="5">
    <source>
        <dbReference type="HAMAP-Rule" id="MF_00149"/>
    </source>
</evidence>
<dbReference type="NCBIfam" id="TIGR00585">
    <property type="entry name" value="mutl"/>
    <property type="match status" value="1"/>
</dbReference>
<reference evidence="8 9" key="1">
    <citation type="journal article" date="2009" name="PLoS ONE">
        <title>Complete genome sequence of the aerobic CO-oxidizing thermophile Thermomicrobium roseum.</title>
        <authorList>
            <person name="Wu D."/>
            <person name="Raymond J."/>
            <person name="Wu M."/>
            <person name="Chatterji S."/>
            <person name="Ren Q."/>
            <person name="Graham J.E."/>
            <person name="Bryant D.A."/>
            <person name="Robb F."/>
            <person name="Colman A."/>
            <person name="Tallon L.J."/>
            <person name="Badger J.H."/>
            <person name="Madupu R."/>
            <person name="Ward N.L."/>
            <person name="Eisen J.A."/>
        </authorList>
    </citation>
    <scope>NUCLEOTIDE SEQUENCE [LARGE SCALE GENOMIC DNA]</scope>
    <source>
        <strain evidence="9">ATCC 27502 / DSM 5159 / P-2</strain>
        <plasmid evidence="8">unnamed</plasmid>
    </source>
</reference>
<dbReference type="Pfam" id="PF13589">
    <property type="entry name" value="HATPase_c_3"/>
    <property type="match status" value="1"/>
</dbReference>
<dbReference type="InterPro" id="IPR013507">
    <property type="entry name" value="DNA_mismatch_S5_2-like"/>
</dbReference>
<dbReference type="Gene3D" id="3.30.1370.100">
    <property type="entry name" value="MutL, C-terminal domain, regulatory subdomain"/>
    <property type="match status" value="1"/>
</dbReference>
<dbReference type="SMART" id="SM00853">
    <property type="entry name" value="MutL_C"/>
    <property type="match status" value="1"/>
</dbReference>
<keyword evidence="4 5" id="KW-0234">DNA repair</keyword>
<dbReference type="InterPro" id="IPR038973">
    <property type="entry name" value="MutL/Mlh/Pms-like"/>
</dbReference>
<dbReference type="Pfam" id="PF08676">
    <property type="entry name" value="MutL_C"/>
    <property type="match status" value="1"/>
</dbReference>
<dbReference type="RefSeq" id="WP_012642837.1">
    <property type="nucleotide sequence ID" value="NC_011961.1"/>
</dbReference>
<dbReference type="GO" id="GO:0030983">
    <property type="term" value="F:mismatched DNA binding"/>
    <property type="evidence" value="ECO:0007669"/>
    <property type="project" value="InterPro"/>
</dbReference>
<comment type="similarity">
    <text evidence="1 5">Belongs to the DNA mismatch repair MutL/HexB family.</text>
</comment>
<dbReference type="eggNOG" id="COG0323">
    <property type="taxonomic scope" value="Bacteria"/>
</dbReference>
<dbReference type="AlphaFoldDB" id="B9L3T4"/>
<organism evidence="8 9">
    <name type="scientific">Thermomicrobium roseum (strain ATCC 27502 / DSM 5159 / P-2)</name>
    <dbReference type="NCBI Taxonomy" id="309801"/>
    <lineage>
        <taxon>Bacteria</taxon>
        <taxon>Pseudomonadati</taxon>
        <taxon>Thermomicrobiota</taxon>
        <taxon>Thermomicrobia</taxon>
        <taxon>Thermomicrobiales</taxon>
        <taxon>Thermomicrobiaceae</taxon>
        <taxon>Thermomicrobium</taxon>
    </lineage>
</organism>
<dbReference type="InterPro" id="IPR020667">
    <property type="entry name" value="DNA_mismatch_repair_MutL"/>
</dbReference>
<evidence type="ECO:0000256" key="3">
    <source>
        <dbReference type="ARBA" id="ARBA00022763"/>
    </source>
</evidence>
<protein>
    <recommendedName>
        <fullName evidence="2 5">DNA mismatch repair protein MutL</fullName>
    </recommendedName>
</protein>
<dbReference type="Proteomes" id="UP000000447">
    <property type="component" value="Plasmid unnamed"/>
</dbReference>
<gene>
    <name evidence="5" type="primary">mutL</name>
    <name evidence="8" type="ordered locus">trd_A0448</name>
</gene>
<dbReference type="FunFam" id="3.30.565.10:FF:000003">
    <property type="entry name" value="DNA mismatch repair endonuclease MutL"/>
    <property type="match status" value="1"/>
</dbReference>
<dbReference type="PANTHER" id="PTHR10073">
    <property type="entry name" value="DNA MISMATCH REPAIR PROTEIN MLH, PMS, MUTL"/>
    <property type="match status" value="1"/>
</dbReference>
<dbReference type="SMART" id="SM01340">
    <property type="entry name" value="DNA_mis_repair"/>
    <property type="match status" value="1"/>
</dbReference>
<keyword evidence="8" id="KW-0614">Plasmid</keyword>
<dbReference type="GO" id="GO:0140664">
    <property type="term" value="F:ATP-dependent DNA damage sensor activity"/>
    <property type="evidence" value="ECO:0007669"/>
    <property type="project" value="InterPro"/>
</dbReference>
<dbReference type="SUPFAM" id="SSF54211">
    <property type="entry name" value="Ribosomal protein S5 domain 2-like"/>
    <property type="match status" value="1"/>
</dbReference>
<dbReference type="InterPro" id="IPR014790">
    <property type="entry name" value="MutL_C"/>
</dbReference>
<dbReference type="SUPFAM" id="SSF118116">
    <property type="entry name" value="DNA mismatch repair protein MutL"/>
    <property type="match status" value="1"/>
</dbReference>
<dbReference type="InterPro" id="IPR002099">
    <property type="entry name" value="MutL/Mlh/PMS"/>
</dbReference>
<dbReference type="PROSITE" id="PS00058">
    <property type="entry name" value="DNA_MISMATCH_REPAIR_1"/>
    <property type="match status" value="1"/>
</dbReference>
<dbReference type="PANTHER" id="PTHR10073:SF12">
    <property type="entry name" value="DNA MISMATCH REPAIR PROTEIN MLH1"/>
    <property type="match status" value="1"/>
</dbReference>
<dbReference type="GO" id="GO:0006298">
    <property type="term" value="P:mismatch repair"/>
    <property type="evidence" value="ECO:0007669"/>
    <property type="project" value="UniProtKB-UniRule"/>
</dbReference>
<dbReference type="SUPFAM" id="SSF55874">
    <property type="entry name" value="ATPase domain of HSP90 chaperone/DNA topoisomerase II/histidine kinase"/>
    <property type="match status" value="1"/>
</dbReference>
<dbReference type="CDD" id="cd00782">
    <property type="entry name" value="MutL_Trans"/>
    <property type="match status" value="1"/>
</dbReference>
<dbReference type="OrthoDB" id="9763467at2"/>
<evidence type="ECO:0000313" key="9">
    <source>
        <dbReference type="Proteomes" id="UP000000447"/>
    </source>
</evidence>
<dbReference type="KEGG" id="tro:trd_A0448"/>
<dbReference type="InterPro" id="IPR037198">
    <property type="entry name" value="MutL_C_sf"/>
</dbReference>
<accession>B9L3T4</accession>
<evidence type="ECO:0000259" key="6">
    <source>
        <dbReference type="SMART" id="SM00853"/>
    </source>
</evidence>
<keyword evidence="3 5" id="KW-0227">DNA damage</keyword>
<name>B9L3T4_THERP</name>
<evidence type="ECO:0000313" key="8">
    <source>
        <dbReference type="EMBL" id="ACM06850.1"/>
    </source>
</evidence>
<comment type="function">
    <text evidence="5">This protein is involved in the repair of mismatches in DNA. It is required for dam-dependent methyl-directed DNA mismatch repair. May act as a 'molecular matchmaker', a protein that promotes the formation of a stable complex between two or more DNA-binding proteins in an ATP-dependent manner without itself being part of a final effector complex.</text>
</comment>
<sequence length="576" mass="62962">MQVARPPRRPIRVLPPNVAARIAAGEVIERPASVVKELVENALDAGASRIRISVRGGGLHEIRVSDDGCGIPADELPLALQRHATSKLAEDDLERIETLGFRGEALPSIAAVAELTIASATSDAPVGRQLTVRGGRILADEPIAHPPGTTVTVRHLFEDLPARLAHVRNTRAEMAEIARVVQRLAIAAPHVRIALRIEDRVVLQTTGSGDRRVVLSELYGPTLASSLLPFGPLKIGDCSCSGFVSSPDLTRSSRRHLHVVVNGRWAQSRTVLALLEAAYQPLLPRGRHPVLVLVITADPAAVDVNIHPAKLEVRLRAERELGQAIAEEVRSLLARTPRRFTFLEATPAIDPVRAAIAETPRPYDRPETEEPILTPAFPPLRLIGQVRERLLLLEGPAMLLLVDQHRAHERVLYERLAAAHPSADDTVPLPEPLVIDVRPAYRDRFARWLDELAAYGFQAEPFGPRSFLVRTVPALPGVVAGPPELQDLGQPAALAPALLALLEESEDAWDDTSWRDRLLIQLACRLAVRRGRPLARPAMRALVQAWGATKTPAICPHGSPIVLRVEDETLAHQFDW</sequence>
<dbReference type="HAMAP" id="MF_00149">
    <property type="entry name" value="DNA_mis_repair"/>
    <property type="match status" value="1"/>
</dbReference>
<dbReference type="InterPro" id="IPR042121">
    <property type="entry name" value="MutL_C_regsub"/>
</dbReference>
<feature type="domain" description="DNA mismatch repair protein S5" evidence="7">
    <location>
        <begin position="215"/>
        <end position="334"/>
    </location>
</feature>
<dbReference type="InterPro" id="IPR014762">
    <property type="entry name" value="DNA_mismatch_repair_CS"/>
</dbReference>
<dbReference type="GO" id="GO:0016887">
    <property type="term" value="F:ATP hydrolysis activity"/>
    <property type="evidence" value="ECO:0007669"/>
    <property type="project" value="InterPro"/>
</dbReference>